<dbReference type="AlphaFoldDB" id="A0A0M0K492"/>
<evidence type="ECO:0000313" key="9">
    <source>
        <dbReference type="Proteomes" id="UP000037460"/>
    </source>
</evidence>
<dbReference type="InterPro" id="IPR054593">
    <property type="entry name" value="Beta-mannosidase-like_N2"/>
</dbReference>
<evidence type="ECO:0000256" key="5">
    <source>
        <dbReference type="ARBA" id="ARBA00023295"/>
    </source>
</evidence>
<sequence>MFDFFSLATAATVKAGTPSINLPSAEFRASAVMPDHPIATDKVAYLTTAAGTTWTASRAGGEPLGCEFVSDSDLKPIGGTDSGTEKQGVGSQEACCNFCWNEGLCQAAVFVPSSASCWLKTADDMAGGAYPKAGVTACMRKRGAPPPELTIPAVVPGDLITDLQAAGQIGDPLYEKNFLNASIWDRYNWTYRASFTIDEPPWNMSQLLLVFDGIKMGAKILVNGHQVGEAVDQFVRYSFNLLVPEYGLRYGSEAPNILEVTFDPSINVGGRFMACTGGWDWAAYSHTYQGGAHTFSKGIWKAVYLATSMTSGAAITDVVPQVFYTGAYPVEPLVEKEHGGFRVDVRVFLSASRATAGILSLTPSWDVPESNATLTLYAPADKIALWWPVGMGDQPLYNVSVRFAYGAGAGTRAVESTRTIGFRYAALVTGNDTDPAYVDFAAKSEGTSTHGMYFRVNGAVILAKGANTIPMEELEGRLSDAAHVALVEAAVGARFNMLRVWGGGMFLPEAFYNACDALGVLVYHDMQYAQEGHAPSVTLTQEMELRHMVRRLASHAAIIIWDGCNECQVVMDTPTGIYATFVMTLVAEEDASRSVWPSCPAKGWSTGVRMLDALPNGNTLTTPKEGPTIETHGPYQHGTGFPAVNGNKRMQLFDPNIPIKVATGPTGPTLPNVFASEFGAIQYSSFESMASTLAPEHWALHGGQPYDTCEGGFASQCEGVNVMAERNYPCDSLINVYFGMHPDSYFNTTGEVPFKRQLYQCLLSSALNIKQDIETRRSKNELGILVWQFNEIWPTGGWGSIEYGTPVAGQVLGGRWKPLHYFYQRSIYADLMASCGHDGACFVKNDMAGLSFFGDVEVSSLTFATGEVTKLTTQTLQLDVGAGTSVRFTVDLSGVANTTHMLFAAVYPYCDGAHRCSDEELAAQSRGTTRPLAAVGMRAVRAGGGAASFNEILLAPPKDLVLPKASVTATVAPSPKADGTIDIVLDATATALYVTLTTLAQGRFSDNAFALVPGQTNLSFIPIGVLDRAVLEKSLRVEHLADHL</sequence>
<dbReference type="GO" id="GO:0006516">
    <property type="term" value="P:glycoprotein catabolic process"/>
    <property type="evidence" value="ECO:0007669"/>
    <property type="project" value="TreeGrafter"/>
</dbReference>
<evidence type="ECO:0000256" key="1">
    <source>
        <dbReference type="ARBA" id="ARBA00000829"/>
    </source>
</evidence>
<dbReference type="InterPro" id="IPR017853">
    <property type="entry name" value="GH"/>
</dbReference>
<dbReference type="InterPro" id="IPR050887">
    <property type="entry name" value="Beta-mannosidase_GH2"/>
</dbReference>
<proteinExistence type="predicted"/>
<dbReference type="InterPro" id="IPR008979">
    <property type="entry name" value="Galactose-bd-like_sf"/>
</dbReference>
<comment type="catalytic activity">
    <reaction evidence="1">
        <text>Hydrolysis of terminal, non-reducing beta-D-mannose residues in beta-D-mannosides.</text>
        <dbReference type="EC" id="3.2.1.25"/>
    </reaction>
</comment>
<gene>
    <name evidence="8" type="ORF">Ctob_015060</name>
</gene>
<evidence type="ECO:0000256" key="2">
    <source>
        <dbReference type="ARBA" id="ARBA00012754"/>
    </source>
</evidence>
<reference evidence="9" key="1">
    <citation type="journal article" date="2015" name="PLoS Genet.">
        <title>Genome Sequence and Transcriptome Analyses of Chrysochromulina tobin: Metabolic Tools for Enhanced Algal Fitness in the Prominent Order Prymnesiales (Haptophyceae).</title>
        <authorList>
            <person name="Hovde B.T."/>
            <person name="Deodato C.R."/>
            <person name="Hunsperger H.M."/>
            <person name="Ryken S.A."/>
            <person name="Yost W."/>
            <person name="Jha R.K."/>
            <person name="Patterson J."/>
            <person name="Monnat R.J. Jr."/>
            <person name="Barlow S.B."/>
            <person name="Starkenburg S.R."/>
            <person name="Cattolico R.A."/>
        </authorList>
    </citation>
    <scope>NUCLEOTIDE SEQUENCE</scope>
    <source>
        <strain evidence="9">CCMP291</strain>
    </source>
</reference>
<comment type="caution">
    <text evidence="8">The sequence shown here is derived from an EMBL/GenBank/DDBJ whole genome shotgun (WGS) entry which is preliminary data.</text>
</comment>
<keyword evidence="3 8" id="KW-0378">Hydrolase</keyword>
<dbReference type="SUPFAM" id="SSF51445">
    <property type="entry name" value="(Trans)glycosidases"/>
    <property type="match status" value="1"/>
</dbReference>
<name>A0A0M0K492_9EUKA</name>
<dbReference type="GO" id="GO:0004567">
    <property type="term" value="F:beta-mannosidase activity"/>
    <property type="evidence" value="ECO:0007669"/>
    <property type="project" value="UniProtKB-EC"/>
</dbReference>
<evidence type="ECO:0000259" key="6">
    <source>
        <dbReference type="Pfam" id="PF17753"/>
    </source>
</evidence>
<evidence type="ECO:0000256" key="4">
    <source>
        <dbReference type="ARBA" id="ARBA00023180"/>
    </source>
</evidence>
<evidence type="ECO:0000256" key="3">
    <source>
        <dbReference type="ARBA" id="ARBA00022801"/>
    </source>
</evidence>
<keyword evidence="9" id="KW-1185">Reference proteome</keyword>
<dbReference type="PANTHER" id="PTHR43730">
    <property type="entry name" value="BETA-MANNOSIDASE"/>
    <property type="match status" value="1"/>
</dbReference>
<dbReference type="PANTHER" id="PTHR43730:SF1">
    <property type="entry name" value="BETA-MANNOSIDASE"/>
    <property type="match status" value="1"/>
</dbReference>
<accession>A0A0M0K492</accession>
<keyword evidence="5" id="KW-0326">Glycosidase</keyword>
<dbReference type="Pfam" id="PF22666">
    <property type="entry name" value="Glyco_hydro_2_N2"/>
    <property type="match status" value="1"/>
</dbReference>
<dbReference type="InterPro" id="IPR041625">
    <property type="entry name" value="Beta-mannosidase_Ig"/>
</dbReference>
<dbReference type="SUPFAM" id="SSF49785">
    <property type="entry name" value="Galactose-binding domain-like"/>
    <property type="match status" value="1"/>
</dbReference>
<dbReference type="OrthoDB" id="2866996at2759"/>
<dbReference type="Gene3D" id="2.60.120.260">
    <property type="entry name" value="Galactose-binding domain-like"/>
    <property type="match status" value="1"/>
</dbReference>
<evidence type="ECO:0000259" key="7">
    <source>
        <dbReference type="Pfam" id="PF22666"/>
    </source>
</evidence>
<organism evidence="8 9">
    <name type="scientific">Chrysochromulina tobinii</name>
    <dbReference type="NCBI Taxonomy" id="1460289"/>
    <lineage>
        <taxon>Eukaryota</taxon>
        <taxon>Haptista</taxon>
        <taxon>Haptophyta</taxon>
        <taxon>Prymnesiophyceae</taxon>
        <taxon>Prymnesiales</taxon>
        <taxon>Chrysochromulinaceae</taxon>
        <taxon>Chrysochromulina</taxon>
    </lineage>
</organism>
<dbReference type="InterPro" id="IPR036156">
    <property type="entry name" value="Beta-gal/glucu_dom_sf"/>
</dbReference>
<keyword evidence="4" id="KW-0325">Glycoprotein</keyword>
<dbReference type="EC" id="3.2.1.25" evidence="2"/>
<protein>
    <recommendedName>
        <fullName evidence="2">beta-mannosidase</fullName>
        <ecNumber evidence="2">3.2.1.25</ecNumber>
    </recommendedName>
</protein>
<evidence type="ECO:0000313" key="8">
    <source>
        <dbReference type="EMBL" id="KOO33193.1"/>
    </source>
</evidence>
<dbReference type="SUPFAM" id="SSF49303">
    <property type="entry name" value="beta-Galactosidase/glucuronidase domain"/>
    <property type="match status" value="2"/>
</dbReference>
<dbReference type="InterPro" id="IPR013783">
    <property type="entry name" value="Ig-like_fold"/>
</dbReference>
<feature type="domain" description="Beta-mannosidase Ig-fold" evidence="6">
    <location>
        <begin position="963"/>
        <end position="1042"/>
    </location>
</feature>
<dbReference type="EMBL" id="JWZX01001577">
    <property type="protein sequence ID" value="KOO33193.1"/>
    <property type="molecule type" value="Genomic_DNA"/>
</dbReference>
<dbReference type="Gene3D" id="3.20.20.80">
    <property type="entry name" value="Glycosidases"/>
    <property type="match status" value="1"/>
</dbReference>
<dbReference type="Gene3D" id="2.60.40.10">
    <property type="entry name" value="Immunoglobulins"/>
    <property type="match status" value="2"/>
</dbReference>
<dbReference type="Proteomes" id="UP000037460">
    <property type="component" value="Unassembled WGS sequence"/>
</dbReference>
<feature type="domain" description="Beta-mannosidase-like galactose-binding" evidence="7">
    <location>
        <begin position="150"/>
        <end position="271"/>
    </location>
</feature>
<dbReference type="Gene3D" id="3.50.4.10">
    <property type="entry name" value="Hepatocyte Growth Factor"/>
    <property type="match status" value="1"/>
</dbReference>
<dbReference type="Pfam" id="PF17753">
    <property type="entry name" value="Ig_mannosidase"/>
    <property type="match status" value="1"/>
</dbReference>